<organism evidence="2 3">
    <name type="scientific">Achaetomium macrosporum</name>
    <dbReference type="NCBI Taxonomy" id="79813"/>
    <lineage>
        <taxon>Eukaryota</taxon>
        <taxon>Fungi</taxon>
        <taxon>Dikarya</taxon>
        <taxon>Ascomycota</taxon>
        <taxon>Pezizomycotina</taxon>
        <taxon>Sordariomycetes</taxon>
        <taxon>Sordariomycetidae</taxon>
        <taxon>Sordariales</taxon>
        <taxon>Chaetomiaceae</taxon>
        <taxon>Achaetomium</taxon>
    </lineage>
</organism>
<dbReference type="InterPro" id="IPR021109">
    <property type="entry name" value="Peptidase_aspartic_dom_sf"/>
</dbReference>
<name>A0AAN7C750_9PEZI</name>
<feature type="region of interest" description="Disordered" evidence="1">
    <location>
        <begin position="632"/>
        <end position="707"/>
    </location>
</feature>
<dbReference type="Proteomes" id="UP001303760">
    <property type="component" value="Unassembled WGS sequence"/>
</dbReference>
<feature type="region of interest" description="Disordered" evidence="1">
    <location>
        <begin position="362"/>
        <end position="438"/>
    </location>
</feature>
<reference evidence="2" key="2">
    <citation type="submission" date="2023-05" db="EMBL/GenBank/DDBJ databases">
        <authorList>
            <consortium name="Lawrence Berkeley National Laboratory"/>
            <person name="Steindorff A."/>
            <person name="Hensen N."/>
            <person name="Bonometti L."/>
            <person name="Westerberg I."/>
            <person name="Brannstrom I.O."/>
            <person name="Guillou S."/>
            <person name="Cros-Aarteil S."/>
            <person name="Calhoun S."/>
            <person name="Haridas S."/>
            <person name="Kuo A."/>
            <person name="Mondo S."/>
            <person name="Pangilinan J."/>
            <person name="Riley R."/>
            <person name="Labutti K."/>
            <person name="Andreopoulos B."/>
            <person name="Lipzen A."/>
            <person name="Chen C."/>
            <person name="Yanf M."/>
            <person name="Daum C."/>
            <person name="Ng V."/>
            <person name="Clum A."/>
            <person name="Ohm R."/>
            <person name="Martin F."/>
            <person name="Silar P."/>
            <person name="Natvig D."/>
            <person name="Lalanne C."/>
            <person name="Gautier V."/>
            <person name="Ament-Velasquez S.L."/>
            <person name="Kruys A."/>
            <person name="Hutchinson M.I."/>
            <person name="Powell A.J."/>
            <person name="Barry K."/>
            <person name="Miller A.N."/>
            <person name="Grigoriev I.V."/>
            <person name="Debuchy R."/>
            <person name="Gladieux P."/>
            <person name="Thoren M.H."/>
            <person name="Johannesson H."/>
        </authorList>
    </citation>
    <scope>NUCLEOTIDE SEQUENCE</scope>
    <source>
        <strain evidence="2">CBS 532.94</strain>
    </source>
</reference>
<dbReference type="AlphaFoldDB" id="A0AAN7C750"/>
<feature type="compositionally biased region" description="Low complexity" evidence="1">
    <location>
        <begin position="656"/>
        <end position="666"/>
    </location>
</feature>
<comment type="caution">
    <text evidence="2">The sequence shown here is derived from an EMBL/GenBank/DDBJ whole genome shotgun (WGS) entry which is preliminary data.</text>
</comment>
<dbReference type="EMBL" id="MU860180">
    <property type="protein sequence ID" value="KAK4236653.1"/>
    <property type="molecule type" value="Genomic_DNA"/>
</dbReference>
<feature type="region of interest" description="Disordered" evidence="1">
    <location>
        <begin position="1105"/>
        <end position="1126"/>
    </location>
</feature>
<reference evidence="2" key="1">
    <citation type="journal article" date="2023" name="Mol. Phylogenet. Evol.">
        <title>Genome-scale phylogeny and comparative genomics of the fungal order Sordariales.</title>
        <authorList>
            <person name="Hensen N."/>
            <person name="Bonometti L."/>
            <person name="Westerberg I."/>
            <person name="Brannstrom I.O."/>
            <person name="Guillou S."/>
            <person name="Cros-Aarteil S."/>
            <person name="Calhoun S."/>
            <person name="Haridas S."/>
            <person name="Kuo A."/>
            <person name="Mondo S."/>
            <person name="Pangilinan J."/>
            <person name="Riley R."/>
            <person name="LaButti K."/>
            <person name="Andreopoulos B."/>
            <person name="Lipzen A."/>
            <person name="Chen C."/>
            <person name="Yan M."/>
            <person name="Daum C."/>
            <person name="Ng V."/>
            <person name="Clum A."/>
            <person name="Steindorff A."/>
            <person name="Ohm R.A."/>
            <person name="Martin F."/>
            <person name="Silar P."/>
            <person name="Natvig D.O."/>
            <person name="Lalanne C."/>
            <person name="Gautier V."/>
            <person name="Ament-Velasquez S.L."/>
            <person name="Kruys A."/>
            <person name="Hutchinson M.I."/>
            <person name="Powell A.J."/>
            <person name="Barry K."/>
            <person name="Miller A.N."/>
            <person name="Grigoriev I.V."/>
            <person name="Debuchy R."/>
            <person name="Gladieux P."/>
            <person name="Hiltunen Thoren M."/>
            <person name="Johannesson H."/>
        </authorList>
    </citation>
    <scope>NUCLEOTIDE SEQUENCE</scope>
    <source>
        <strain evidence="2">CBS 532.94</strain>
    </source>
</reference>
<keyword evidence="3" id="KW-1185">Reference proteome</keyword>
<feature type="compositionally biased region" description="Basic and acidic residues" evidence="1">
    <location>
        <begin position="635"/>
        <end position="653"/>
    </location>
</feature>
<evidence type="ECO:0000256" key="1">
    <source>
        <dbReference type="SAM" id="MobiDB-lite"/>
    </source>
</evidence>
<feature type="region of interest" description="Disordered" evidence="1">
    <location>
        <begin position="1143"/>
        <end position="1166"/>
    </location>
</feature>
<feature type="region of interest" description="Disordered" evidence="1">
    <location>
        <begin position="336"/>
        <end position="355"/>
    </location>
</feature>
<feature type="compositionally biased region" description="Basic and acidic residues" evidence="1">
    <location>
        <begin position="385"/>
        <end position="399"/>
    </location>
</feature>
<feature type="region of interest" description="Disordered" evidence="1">
    <location>
        <begin position="1"/>
        <end position="136"/>
    </location>
</feature>
<evidence type="ECO:0000313" key="3">
    <source>
        <dbReference type="Proteomes" id="UP001303760"/>
    </source>
</evidence>
<gene>
    <name evidence="2" type="ORF">C8A03DRAFT_35444</name>
</gene>
<feature type="compositionally biased region" description="Basic and acidic residues" evidence="1">
    <location>
        <begin position="1157"/>
        <end position="1166"/>
    </location>
</feature>
<dbReference type="Gene3D" id="2.40.70.10">
    <property type="entry name" value="Acid Proteases"/>
    <property type="match status" value="1"/>
</dbReference>
<feature type="compositionally biased region" description="Acidic residues" evidence="1">
    <location>
        <begin position="315"/>
        <end position="327"/>
    </location>
</feature>
<proteinExistence type="predicted"/>
<evidence type="ECO:0000313" key="2">
    <source>
        <dbReference type="EMBL" id="KAK4236653.1"/>
    </source>
</evidence>
<evidence type="ECO:0008006" key="4">
    <source>
        <dbReference type="Google" id="ProtNLM"/>
    </source>
</evidence>
<accession>A0AAN7C750</accession>
<feature type="compositionally biased region" description="Basic and acidic residues" evidence="1">
    <location>
        <begin position="409"/>
        <end position="419"/>
    </location>
</feature>
<feature type="compositionally biased region" description="Basic and acidic residues" evidence="1">
    <location>
        <begin position="667"/>
        <end position="703"/>
    </location>
</feature>
<sequence>MSTPGAFPDTNDLNPLRVTRVTSPTKASPTKGPPPVATSSHARQMSKDIERTLTRRNLQRTRSEIDIAPGQKNPLPGAQSEPEMSEVRDHEAMPRPARPATRSGSRPASRLERDSHALQAEASAPEESDDIASQASPQTKDYYHFDTRADMNAKLPPKFAGNKETAGWLNGKIDYCVAELGQTISSSLHDMEGRNNDFARDVGLNFRNVDDQFNSIGTALKEASEATKASFARIDELIGRLDANIAKTSRDLNAFSKRVSADTEDLGKRLDHNHKKLEQYMVTSVGRLDNRIDALANFQRAQQMEQSPRAPPASDDLEGSPFNDDDQRDAIDRLHRLSGQPRQQTAFPISEGGVRLGAKENLGRHRPRHDNRPRGGQAPGDPDDSDHGSDDGGDRRPADNRGPPNPPPRTDRFREESHETGLSGGTTASQSGIKIKRDDIGTFVPDHKDRDESGMVQDGRNLVFTDVYSFIDRINTFVEDDPTGSAERQILHHLPTLFGGSAARWWTSEVDGTLRGELRTQGLNAVLDALTTRFAMSFPEAQRKFNKGRLLLKHLAEDDAALVNFVQRKLRYSRAMGVLNANNSNWYGVMHQIRGMMDLDLWPFLREPKKTDTLAKYMQKIETARTSMVLAARRRYPDLKKSSNDKSSGKAKDQPSSSKSSFSFKNKSYDKSQDRDRNRDRDRSDKPRTNGKFDKKREDDGKKDRAHIHVKHCGKTPISKGERRGRANLLNPDRRTCGFCETVFDSRNALFKHLKHCEDAKNGTVRRPQSLSATVDDALTDSCEPTDANFVTTEPRLPASAFHIKDAPVVENGTNDSPRAGYTYLRVKARAHPDSDDAEICLDPGANRSIIGQPFLDTLEHTVERRKGKIRGIGKSSTNKWATFTLYLPGFENGKPTMLKFTRSAWVVDSLPANLLMGAEFLDPYKANINYDAKIASLQAIGFDMPFETRNRGFPCVRKVKTTRAVTLLPQQEAFVPVDYRPLPTGRPLMFNSRHDAAFNAVVDAKTPKVVALKNPTKGMMKIPKRYPIGRIEESQDSGYSTCSLTTAFIAMTAATALTALASPVVAADVQPVALAVQSVSPSVSAEFDFDDRVQAIIDGAGSPAVAVTPRGEHSGRDSPTPLSDHVFNLTTSAQVPFFASTGADVKPVDGDDVPEVPERKPIVPE</sequence>
<feature type="region of interest" description="Disordered" evidence="1">
    <location>
        <begin position="301"/>
        <end position="327"/>
    </location>
</feature>
<feature type="non-terminal residue" evidence="2">
    <location>
        <position position="1166"/>
    </location>
</feature>
<protein>
    <recommendedName>
        <fullName evidence="4">Peptidase A2 domain-containing protein</fullName>
    </recommendedName>
</protein>